<organism evidence="2 3">
    <name type="scientific">Oxynema aestuarii AP17</name>
    <dbReference type="NCBI Taxonomy" id="2064643"/>
    <lineage>
        <taxon>Bacteria</taxon>
        <taxon>Bacillati</taxon>
        <taxon>Cyanobacteriota</taxon>
        <taxon>Cyanophyceae</taxon>
        <taxon>Oscillatoriophycideae</taxon>
        <taxon>Oscillatoriales</taxon>
        <taxon>Oscillatoriaceae</taxon>
        <taxon>Oxynema</taxon>
        <taxon>Oxynema aestuarii</taxon>
    </lineage>
</organism>
<evidence type="ECO:0000313" key="3">
    <source>
        <dbReference type="Proteomes" id="UP000500857"/>
    </source>
</evidence>
<dbReference type="RefSeq" id="WP_168571397.1">
    <property type="nucleotide sequence ID" value="NZ_CP051167.1"/>
</dbReference>
<evidence type="ECO:0000256" key="1">
    <source>
        <dbReference type="SAM" id="MobiDB-lite"/>
    </source>
</evidence>
<feature type="compositionally biased region" description="Basic and acidic residues" evidence="1">
    <location>
        <begin position="38"/>
        <end position="51"/>
    </location>
</feature>
<keyword evidence="3" id="KW-1185">Reference proteome</keyword>
<name>A0A6H1U347_9CYAN</name>
<sequence length="64" mass="7259">MKGDRPGKAPGKERRKNRPHNIANSQKNQSARCYQGTQKRERVEKRNKDQKIGQAIASDRAIAS</sequence>
<evidence type="ECO:0000313" key="2">
    <source>
        <dbReference type="EMBL" id="QIZ73251.1"/>
    </source>
</evidence>
<accession>A0A6H1U347</accession>
<reference evidence="2 3" key="1">
    <citation type="submission" date="2020-04" db="EMBL/GenBank/DDBJ databases">
        <authorList>
            <person name="Basu S."/>
            <person name="Maruthanayagam V."/>
            <person name="Chakraborty S."/>
            <person name="Pramanik A."/>
            <person name="Mukherjee J."/>
            <person name="Brink B."/>
        </authorList>
    </citation>
    <scope>NUCLEOTIDE SEQUENCE [LARGE SCALE GENOMIC DNA]</scope>
    <source>
        <strain evidence="2 3">AP17</strain>
    </source>
</reference>
<dbReference type="Proteomes" id="UP000500857">
    <property type="component" value="Chromosome"/>
</dbReference>
<dbReference type="EMBL" id="CP051167">
    <property type="protein sequence ID" value="QIZ73251.1"/>
    <property type="molecule type" value="Genomic_DNA"/>
</dbReference>
<gene>
    <name evidence="2" type="ORF">HCG48_23820</name>
</gene>
<dbReference type="KEGG" id="oxy:HCG48_23820"/>
<protein>
    <submittedName>
        <fullName evidence="2">Uncharacterized protein</fullName>
    </submittedName>
</protein>
<feature type="compositionally biased region" description="Polar residues" evidence="1">
    <location>
        <begin position="22"/>
        <end position="37"/>
    </location>
</feature>
<proteinExistence type="predicted"/>
<dbReference type="AlphaFoldDB" id="A0A6H1U347"/>
<feature type="region of interest" description="Disordered" evidence="1">
    <location>
        <begin position="1"/>
        <end position="64"/>
    </location>
</feature>
<feature type="compositionally biased region" description="Basic and acidic residues" evidence="1">
    <location>
        <begin position="1"/>
        <end position="12"/>
    </location>
</feature>